<proteinExistence type="predicted"/>
<feature type="domain" description="Pyridoxamine 5'-phosphate oxidase N-terminal" evidence="1">
    <location>
        <begin position="10"/>
        <end position="137"/>
    </location>
</feature>
<dbReference type="AlphaFoldDB" id="A0A1F7HFT2"/>
<organism evidence="2 3">
    <name type="scientific">Candidatus Roizmanbacteria bacterium RIFCSPHIGHO2_02_FULL_43_11</name>
    <dbReference type="NCBI Taxonomy" id="1802043"/>
    <lineage>
        <taxon>Bacteria</taxon>
        <taxon>Candidatus Roizmaniibacteriota</taxon>
    </lineage>
</organism>
<evidence type="ECO:0000313" key="2">
    <source>
        <dbReference type="EMBL" id="OGK30099.1"/>
    </source>
</evidence>
<dbReference type="Proteomes" id="UP000178098">
    <property type="component" value="Unassembled WGS sequence"/>
</dbReference>
<dbReference type="InterPro" id="IPR011576">
    <property type="entry name" value="Pyridox_Oxase_N"/>
</dbReference>
<evidence type="ECO:0000313" key="3">
    <source>
        <dbReference type="Proteomes" id="UP000178098"/>
    </source>
</evidence>
<dbReference type="Gene3D" id="2.30.110.10">
    <property type="entry name" value="Electron Transport, Fmn-binding Protein, Chain A"/>
    <property type="match status" value="1"/>
</dbReference>
<dbReference type="EMBL" id="MFZT01000034">
    <property type="protein sequence ID" value="OGK30099.1"/>
    <property type="molecule type" value="Genomic_DNA"/>
</dbReference>
<gene>
    <name evidence="2" type="ORF">A3D08_00250</name>
</gene>
<dbReference type="Pfam" id="PF01243">
    <property type="entry name" value="PNPOx_N"/>
    <property type="match status" value="1"/>
</dbReference>
<evidence type="ECO:0000259" key="1">
    <source>
        <dbReference type="Pfam" id="PF01243"/>
    </source>
</evidence>
<accession>A0A1F7HFT2</accession>
<comment type="caution">
    <text evidence="2">The sequence shown here is derived from an EMBL/GenBank/DDBJ whole genome shotgun (WGS) entry which is preliminary data.</text>
</comment>
<reference evidence="2 3" key="1">
    <citation type="journal article" date="2016" name="Nat. Commun.">
        <title>Thousands of microbial genomes shed light on interconnected biogeochemical processes in an aquifer system.</title>
        <authorList>
            <person name="Anantharaman K."/>
            <person name="Brown C.T."/>
            <person name="Hug L.A."/>
            <person name="Sharon I."/>
            <person name="Castelle C.J."/>
            <person name="Probst A.J."/>
            <person name="Thomas B.C."/>
            <person name="Singh A."/>
            <person name="Wilkins M.J."/>
            <person name="Karaoz U."/>
            <person name="Brodie E.L."/>
            <person name="Williams K.H."/>
            <person name="Hubbard S.S."/>
            <person name="Banfield J.F."/>
        </authorList>
    </citation>
    <scope>NUCLEOTIDE SEQUENCE [LARGE SCALE GENOMIC DNA]</scope>
</reference>
<dbReference type="SUPFAM" id="SSF50475">
    <property type="entry name" value="FMN-binding split barrel"/>
    <property type="match status" value="1"/>
</dbReference>
<sequence length="163" mass="18336">MRTLSRTQIKKDILSFLKKNGIMTLATKSIKGPWACTVYYGVDDAMNLYIVTDPDSTHGKNMIKNCKVAFTIFDSHQKVDGLKRGIQGSGTIKVLKTREGISEALALWHKQNPGIEGRITADIVETSSDTKVFEITSSYLKFYNKELYGHEEYGVWEAEPPAR</sequence>
<name>A0A1F7HFT2_9BACT</name>
<protein>
    <recommendedName>
        <fullName evidence="1">Pyridoxamine 5'-phosphate oxidase N-terminal domain-containing protein</fullName>
    </recommendedName>
</protein>
<dbReference type="InterPro" id="IPR012349">
    <property type="entry name" value="Split_barrel_FMN-bd"/>
</dbReference>